<keyword evidence="2" id="KW-1185">Reference proteome</keyword>
<dbReference type="Proteomes" id="UP000199001">
    <property type="component" value="Unassembled WGS sequence"/>
</dbReference>
<reference evidence="2" key="1">
    <citation type="submission" date="2016-06" db="EMBL/GenBank/DDBJ databases">
        <authorList>
            <person name="Varghese N."/>
            <person name="Submissions Spin"/>
        </authorList>
    </citation>
    <scope>NUCLEOTIDE SEQUENCE [LARGE SCALE GENOMIC DNA]</scope>
    <source>
        <strain evidence="2">DSM 43903</strain>
    </source>
</reference>
<dbReference type="RefSeq" id="WP_091103723.1">
    <property type="nucleotide sequence ID" value="NZ_FMHZ01000002.1"/>
</dbReference>
<name>A0A1C6VLB4_9ACTN</name>
<organism evidence="1 2">
    <name type="scientific">Micromonospora citrea</name>
    <dbReference type="NCBI Taxonomy" id="47855"/>
    <lineage>
        <taxon>Bacteria</taxon>
        <taxon>Bacillati</taxon>
        <taxon>Actinomycetota</taxon>
        <taxon>Actinomycetes</taxon>
        <taxon>Micromonosporales</taxon>
        <taxon>Micromonosporaceae</taxon>
        <taxon>Micromonospora</taxon>
    </lineage>
</organism>
<gene>
    <name evidence="1" type="ORF">GA0070606_4461</name>
</gene>
<accession>A0A1C6VLB4</accession>
<dbReference type="OrthoDB" id="3391711at2"/>
<sequence>MTDDAPVTEAPATDEADVRRLDDLLEDLYRGQERISQADIYRRAVAAELPARLLTRISALPEGEYAVDEAADLLGGSVT</sequence>
<proteinExistence type="predicted"/>
<evidence type="ECO:0000313" key="2">
    <source>
        <dbReference type="Proteomes" id="UP000199001"/>
    </source>
</evidence>
<dbReference type="EMBL" id="FMHZ01000002">
    <property type="protein sequence ID" value="SCL67027.1"/>
    <property type="molecule type" value="Genomic_DNA"/>
</dbReference>
<evidence type="ECO:0000313" key="1">
    <source>
        <dbReference type="EMBL" id="SCL67027.1"/>
    </source>
</evidence>
<protein>
    <submittedName>
        <fullName evidence="1">Uncharacterized protein</fullName>
    </submittedName>
</protein>
<dbReference type="AlphaFoldDB" id="A0A1C6VLB4"/>